<dbReference type="OrthoDB" id="8139039at2"/>
<evidence type="ECO:0000313" key="1">
    <source>
        <dbReference type="EMBL" id="PYF01703.1"/>
    </source>
</evidence>
<sequence>MTKCTRCCQTTATLQVEDVDGVYEIYSWTCSSCGERVDMAMANIDPLFELPDYCLMLDVETAATPEPHVVAALPKASRAAPRREAAPA</sequence>
<keyword evidence="2" id="KW-1185">Reference proteome</keyword>
<dbReference type="Proteomes" id="UP000248148">
    <property type="component" value="Unassembled WGS sequence"/>
</dbReference>
<comment type="caution">
    <text evidence="1">The sequence shown here is derived from an EMBL/GenBank/DDBJ whole genome shotgun (WGS) entry which is preliminary data.</text>
</comment>
<organism evidence="1 2">
    <name type="scientific">Rhodopseudomonas faecalis</name>
    <dbReference type="NCBI Taxonomy" id="99655"/>
    <lineage>
        <taxon>Bacteria</taxon>
        <taxon>Pseudomonadati</taxon>
        <taxon>Pseudomonadota</taxon>
        <taxon>Alphaproteobacteria</taxon>
        <taxon>Hyphomicrobiales</taxon>
        <taxon>Nitrobacteraceae</taxon>
        <taxon>Rhodopseudomonas</taxon>
    </lineage>
</organism>
<reference evidence="1 2" key="1">
    <citation type="submission" date="2018-06" db="EMBL/GenBank/DDBJ databases">
        <title>Genomic Encyclopedia of Archaeal and Bacterial Type Strains, Phase II (KMG-II): from individual species to whole genera.</title>
        <authorList>
            <person name="Goeker M."/>
        </authorList>
    </citation>
    <scope>NUCLEOTIDE SEQUENCE [LARGE SCALE GENOMIC DNA]</scope>
    <source>
        <strain evidence="1 2">JCM 11668</strain>
    </source>
</reference>
<proteinExistence type="predicted"/>
<protein>
    <submittedName>
        <fullName evidence="1">Uncharacterized protein</fullName>
    </submittedName>
</protein>
<evidence type="ECO:0000313" key="2">
    <source>
        <dbReference type="Proteomes" id="UP000248148"/>
    </source>
</evidence>
<gene>
    <name evidence="1" type="ORF">BJ122_11813</name>
</gene>
<dbReference type="EMBL" id="QJTI01000018">
    <property type="protein sequence ID" value="PYF01703.1"/>
    <property type="molecule type" value="Genomic_DNA"/>
</dbReference>
<accession>A0A318TAS5</accession>
<name>A0A318TAS5_9BRAD</name>
<dbReference type="AlphaFoldDB" id="A0A318TAS5"/>